<evidence type="ECO:0000313" key="5">
    <source>
        <dbReference type="Proteomes" id="UP000325788"/>
    </source>
</evidence>
<dbReference type="PIRSF" id="PIRSF037442">
    <property type="entry name" value="UCP037442_abhydr"/>
    <property type="match status" value="1"/>
</dbReference>
<dbReference type="Gene3D" id="3.40.50.1820">
    <property type="entry name" value="alpha/beta hydrolase"/>
    <property type="match status" value="1"/>
</dbReference>
<evidence type="ECO:0000313" key="4">
    <source>
        <dbReference type="EMBL" id="KAB1854021.1"/>
    </source>
</evidence>
<name>A0A5N4W753_9GAMM</name>
<sequence>MNTQPLSIQIQCADGYKLSAKLYQNQINSDKPFPILICPATGIVKEFYHSYAEWLNKLGHTVMCFDFRGIGASLYGPLHQSEANIVDWGQLDITAAIDCLLEQTQAEKIILLGHSAGGQLLGISPNYNKVAKIIAVAGSTGHVRGLKGKTKFLAPIMFNVIFPISSKFKGYGATKMIGMGENLPKNVAKQWAQFCGTQGYVMHAVKKQQLPDYHSKITCPITAIWASDDEIATQANVQALLNLYPNAETNMIELKPKQFQHKSIGHMQMFRKSHRNIWDLIEQQLYI</sequence>
<dbReference type="InterPro" id="IPR000073">
    <property type="entry name" value="AB_hydrolase_1"/>
</dbReference>
<protein>
    <submittedName>
        <fullName evidence="4">Alpha/beta fold hydrolase</fullName>
    </submittedName>
</protein>
<organism evidence="4 5">
    <name type="scientific">Acinetobacter tandoii</name>
    <dbReference type="NCBI Taxonomy" id="202954"/>
    <lineage>
        <taxon>Bacteria</taxon>
        <taxon>Pseudomonadati</taxon>
        <taxon>Pseudomonadota</taxon>
        <taxon>Gammaproteobacteria</taxon>
        <taxon>Moraxellales</taxon>
        <taxon>Moraxellaceae</taxon>
        <taxon>Acinetobacter</taxon>
    </lineage>
</organism>
<dbReference type="GO" id="GO:0052689">
    <property type="term" value="F:carboxylic ester hydrolase activity"/>
    <property type="evidence" value="ECO:0007669"/>
    <property type="project" value="UniProtKB-ARBA"/>
</dbReference>
<accession>A0A5N4W753</accession>
<comment type="caution">
    <text evidence="4">The sequence shown here is derived from an EMBL/GenBank/DDBJ whole genome shotgun (WGS) entry which is preliminary data.</text>
</comment>
<evidence type="ECO:0000256" key="2">
    <source>
        <dbReference type="ARBA" id="ARBA00038115"/>
    </source>
</evidence>
<dbReference type="EMBL" id="VXLD01000007">
    <property type="protein sequence ID" value="KAB1854021.1"/>
    <property type="molecule type" value="Genomic_DNA"/>
</dbReference>
<dbReference type="RefSeq" id="WP_151504915.1">
    <property type="nucleotide sequence ID" value="NZ_VXLD01000007.1"/>
</dbReference>
<dbReference type="SUPFAM" id="SSF53474">
    <property type="entry name" value="alpha/beta-Hydrolases"/>
    <property type="match status" value="1"/>
</dbReference>
<dbReference type="InterPro" id="IPR029058">
    <property type="entry name" value="AB_hydrolase_fold"/>
</dbReference>
<evidence type="ECO:0000259" key="3">
    <source>
        <dbReference type="Pfam" id="PF12697"/>
    </source>
</evidence>
<keyword evidence="1 4" id="KW-0378">Hydrolase</keyword>
<reference evidence="4 5" key="1">
    <citation type="submission" date="2019-09" db="EMBL/GenBank/DDBJ databases">
        <title>Draft genome sequence of Acinetobacter tandoii W4-4-4 isolated from environmental water sample.</title>
        <authorList>
            <person name="Wee S.K."/>
            <person name="Yan B."/>
            <person name="Mustaffa S.B."/>
            <person name="Yap E.P.H."/>
        </authorList>
    </citation>
    <scope>NUCLEOTIDE SEQUENCE [LARGE SCALE GENOMIC DNA]</scope>
    <source>
        <strain evidence="4 5">W4-4-4</strain>
    </source>
</reference>
<dbReference type="Pfam" id="PF12697">
    <property type="entry name" value="Abhydrolase_6"/>
    <property type="match status" value="1"/>
</dbReference>
<gene>
    <name evidence="4" type="ORF">F4W09_11830</name>
</gene>
<proteinExistence type="inferred from homology"/>
<dbReference type="PANTHER" id="PTHR22946">
    <property type="entry name" value="DIENELACTONE HYDROLASE DOMAIN-CONTAINING PROTEIN-RELATED"/>
    <property type="match status" value="1"/>
</dbReference>
<dbReference type="AlphaFoldDB" id="A0A5N4W753"/>
<feature type="domain" description="AB hydrolase-1" evidence="3">
    <location>
        <begin position="36"/>
        <end position="232"/>
    </location>
</feature>
<dbReference type="InterPro" id="IPR050261">
    <property type="entry name" value="FrsA_esterase"/>
</dbReference>
<dbReference type="PANTHER" id="PTHR22946:SF9">
    <property type="entry name" value="POLYKETIDE TRANSFERASE AF380"/>
    <property type="match status" value="1"/>
</dbReference>
<comment type="similarity">
    <text evidence="2">Belongs to the AB hydrolase superfamily. FUS2 hydrolase family.</text>
</comment>
<evidence type="ECO:0000256" key="1">
    <source>
        <dbReference type="ARBA" id="ARBA00022801"/>
    </source>
</evidence>
<dbReference type="Proteomes" id="UP000325788">
    <property type="component" value="Unassembled WGS sequence"/>
</dbReference>
<dbReference type="InterPro" id="IPR017208">
    <property type="entry name" value="UCP037442_abhydr"/>
</dbReference>